<sequence length="153" mass="15736">MLLSKAAVVGVTGFVLGELAGFGSWGLAQLLAPGPELALDSADRIREVAGAGPVFAVTAVLALGVGTLLRQTAGAVTLLIVWVLLGESLIALIPNIGSDLVQWMPFNVGSRFLTTFDDPSSVPLGPWASLAYFAAFAVVSLGAAIFAVQRRDA</sequence>
<dbReference type="Proteomes" id="UP001500483">
    <property type="component" value="Unassembled WGS sequence"/>
</dbReference>
<name>A0ABP6RKC6_9PSEU</name>
<keyword evidence="3" id="KW-1185">Reference proteome</keyword>
<protein>
    <recommendedName>
        <fullName evidence="4">ABC transporter permease</fullName>
    </recommendedName>
</protein>
<proteinExistence type="predicted"/>
<accession>A0ABP6RKC6</accession>
<keyword evidence="1" id="KW-1133">Transmembrane helix</keyword>
<keyword evidence="1" id="KW-0472">Membrane</keyword>
<feature type="transmembrane region" description="Helical" evidence="1">
    <location>
        <begin position="7"/>
        <end position="28"/>
    </location>
</feature>
<dbReference type="RefSeq" id="WP_344924596.1">
    <property type="nucleotide sequence ID" value="NZ_BAAAYK010000030.1"/>
</dbReference>
<reference evidence="3" key="1">
    <citation type="journal article" date="2019" name="Int. J. Syst. Evol. Microbiol.">
        <title>The Global Catalogue of Microorganisms (GCM) 10K type strain sequencing project: providing services to taxonomists for standard genome sequencing and annotation.</title>
        <authorList>
            <consortium name="The Broad Institute Genomics Platform"/>
            <consortium name="The Broad Institute Genome Sequencing Center for Infectious Disease"/>
            <person name="Wu L."/>
            <person name="Ma J."/>
        </authorList>
    </citation>
    <scope>NUCLEOTIDE SEQUENCE [LARGE SCALE GENOMIC DNA]</scope>
    <source>
        <strain evidence="3">JCM 9687</strain>
    </source>
</reference>
<evidence type="ECO:0000313" key="3">
    <source>
        <dbReference type="Proteomes" id="UP001500483"/>
    </source>
</evidence>
<evidence type="ECO:0008006" key="4">
    <source>
        <dbReference type="Google" id="ProtNLM"/>
    </source>
</evidence>
<feature type="transmembrane region" description="Helical" evidence="1">
    <location>
        <begin position="48"/>
        <end position="69"/>
    </location>
</feature>
<evidence type="ECO:0000256" key="1">
    <source>
        <dbReference type="SAM" id="Phobius"/>
    </source>
</evidence>
<evidence type="ECO:0000313" key="2">
    <source>
        <dbReference type="EMBL" id="GAA3354174.1"/>
    </source>
</evidence>
<keyword evidence="1" id="KW-0812">Transmembrane</keyword>
<organism evidence="2 3">
    <name type="scientific">Saccharopolyspora gregorii</name>
    <dbReference type="NCBI Taxonomy" id="33914"/>
    <lineage>
        <taxon>Bacteria</taxon>
        <taxon>Bacillati</taxon>
        <taxon>Actinomycetota</taxon>
        <taxon>Actinomycetes</taxon>
        <taxon>Pseudonocardiales</taxon>
        <taxon>Pseudonocardiaceae</taxon>
        <taxon>Saccharopolyspora</taxon>
    </lineage>
</organism>
<feature type="transmembrane region" description="Helical" evidence="1">
    <location>
        <begin position="127"/>
        <end position="148"/>
    </location>
</feature>
<dbReference type="EMBL" id="BAAAYK010000030">
    <property type="protein sequence ID" value="GAA3354174.1"/>
    <property type="molecule type" value="Genomic_DNA"/>
</dbReference>
<feature type="transmembrane region" description="Helical" evidence="1">
    <location>
        <begin position="76"/>
        <end position="97"/>
    </location>
</feature>
<gene>
    <name evidence="2" type="ORF">GCM10020366_09990</name>
</gene>
<comment type="caution">
    <text evidence="2">The sequence shown here is derived from an EMBL/GenBank/DDBJ whole genome shotgun (WGS) entry which is preliminary data.</text>
</comment>